<keyword evidence="2" id="KW-1185">Reference proteome</keyword>
<proteinExistence type="predicted"/>
<sequence>MQLVVFFVPRTEEQKSAVKPMKGLYEAGPEWPLRGLTAFSPSRVKKEAKEIGPPSLAALNFRRRRKSRPIVIFRRR</sequence>
<dbReference type="Proteomes" id="UP000011668">
    <property type="component" value="Unassembled WGS sequence"/>
</dbReference>
<reference evidence="1 2" key="1">
    <citation type="journal article" date="2013" name="Nat. Commun.">
        <title>The evolution and pathogenic mechanisms of the rice sheath blight pathogen.</title>
        <authorList>
            <person name="Zheng A."/>
            <person name="Lin R."/>
            <person name="Xu L."/>
            <person name="Qin P."/>
            <person name="Tang C."/>
            <person name="Ai P."/>
            <person name="Zhang D."/>
            <person name="Liu Y."/>
            <person name="Sun Z."/>
            <person name="Feng H."/>
            <person name="Wang Y."/>
            <person name="Chen Y."/>
            <person name="Liang X."/>
            <person name="Fu R."/>
            <person name="Li Q."/>
            <person name="Zhang J."/>
            <person name="Yu X."/>
            <person name="Xie Z."/>
            <person name="Ding L."/>
            <person name="Guan P."/>
            <person name="Tang J."/>
            <person name="Liang Y."/>
            <person name="Wang S."/>
            <person name="Deng Q."/>
            <person name="Li S."/>
            <person name="Zhu J."/>
            <person name="Wang L."/>
            <person name="Liu H."/>
            <person name="Li P."/>
        </authorList>
    </citation>
    <scope>NUCLEOTIDE SEQUENCE [LARGE SCALE GENOMIC DNA]</scope>
    <source>
        <strain evidence="2">AG-1 IA</strain>
    </source>
</reference>
<dbReference type="AlphaFoldDB" id="L8WIX2"/>
<evidence type="ECO:0000313" key="2">
    <source>
        <dbReference type="Proteomes" id="UP000011668"/>
    </source>
</evidence>
<organism evidence="1 2">
    <name type="scientific">Thanatephorus cucumeris (strain AG1-IA)</name>
    <name type="common">Rice sheath blight fungus</name>
    <name type="synonym">Rhizoctonia solani</name>
    <dbReference type="NCBI Taxonomy" id="983506"/>
    <lineage>
        <taxon>Eukaryota</taxon>
        <taxon>Fungi</taxon>
        <taxon>Dikarya</taxon>
        <taxon>Basidiomycota</taxon>
        <taxon>Agaricomycotina</taxon>
        <taxon>Agaricomycetes</taxon>
        <taxon>Cantharellales</taxon>
        <taxon>Ceratobasidiaceae</taxon>
        <taxon>Rhizoctonia</taxon>
        <taxon>Rhizoctonia solani AG-1</taxon>
    </lineage>
</organism>
<name>L8WIX2_THACA</name>
<accession>L8WIX2</accession>
<protein>
    <submittedName>
        <fullName evidence="1">Uncharacterized protein</fullName>
    </submittedName>
</protein>
<dbReference type="HOGENOM" id="CLU_2656156_0_0_1"/>
<evidence type="ECO:0000313" key="1">
    <source>
        <dbReference type="EMBL" id="ELU37855.1"/>
    </source>
</evidence>
<comment type="caution">
    <text evidence="1">The sequence shown here is derived from an EMBL/GenBank/DDBJ whole genome shotgun (WGS) entry which is preliminary data.</text>
</comment>
<gene>
    <name evidence="1" type="ORF">AG1IA_08114</name>
</gene>
<dbReference type="EMBL" id="AFRT01002415">
    <property type="protein sequence ID" value="ELU37855.1"/>
    <property type="molecule type" value="Genomic_DNA"/>
</dbReference>